<proteinExistence type="inferred from homology"/>
<evidence type="ECO:0000256" key="7">
    <source>
        <dbReference type="ARBA" id="ARBA00022692"/>
    </source>
</evidence>
<keyword evidence="7" id="KW-0812">Transmembrane</keyword>
<evidence type="ECO:0000256" key="10">
    <source>
        <dbReference type="ARBA" id="ARBA00022989"/>
    </source>
</evidence>
<dbReference type="EC" id="2.4.1.122" evidence="4"/>
<dbReference type="PANTHER" id="PTHR23033:SF14">
    <property type="entry name" value="GLYCOPROTEIN-N-ACETYLGALACTOSAMINE 3-BETA-GALACTOSYLTRANSFERASE 1-RELATED"/>
    <property type="match status" value="1"/>
</dbReference>
<organism evidence="13 14">
    <name type="scientific">Tegillarca granosa</name>
    <name type="common">Malaysian cockle</name>
    <name type="synonym">Anadara granosa</name>
    <dbReference type="NCBI Taxonomy" id="220873"/>
    <lineage>
        <taxon>Eukaryota</taxon>
        <taxon>Metazoa</taxon>
        <taxon>Spiralia</taxon>
        <taxon>Lophotrochozoa</taxon>
        <taxon>Mollusca</taxon>
        <taxon>Bivalvia</taxon>
        <taxon>Autobranchia</taxon>
        <taxon>Pteriomorphia</taxon>
        <taxon>Arcoida</taxon>
        <taxon>Arcoidea</taxon>
        <taxon>Arcidae</taxon>
        <taxon>Tegillarca</taxon>
    </lineage>
</organism>
<keyword evidence="11" id="KW-0472">Membrane</keyword>
<keyword evidence="14" id="KW-1185">Reference proteome</keyword>
<keyword evidence="5" id="KW-0328">Glycosyltransferase</keyword>
<dbReference type="Pfam" id="PF02434">
    <property type="entry name" value="Fringe"/>
    <property type="match status" value="1"/>
</dbReference>
<gene>
    <name evidence="13" type="ORF">KUTeg_003876</name>
</gene>
<evidence type="ECO:0000256" key="2">
    <source>
        <dbReference type="ARBA" id="ARBA00004922"/>
    </source>
</evidence>
<evidence type="ECO:0000256" key="3">
    <source>
        <dbReference type="ARBA" id="ARBA00006462"/>
    </source>
</evidence>
<dbReference type="Proteomes" id="UP001217089">
    <property type="component" value="Unassembled WGS sequence"/>
</dbReference>
<sequence length="266" mass="30858">MYNKVRVLCWIMTSPKNLQLKATAVKNTWAKRCNKYIFFSSETNHSFPTVGLNVSEGREHLTRKTVQGFLYCFKKYGQLYDWFVKADDDTYMIVENLRYFLSHQSPEQLVYFGHKFKSLVKQGYFSGGAGYVLSRGSLNKLAKVGLKNPFICRQDGGAEDAEIGKCMEKLDIKAGDSLDIYGRESFHPFKPIAHLEGQVPDWFYNYSYHGVKKGLSCCSDYSVSFHYMSPSDMYLMDYLLYHLRPYGLHPKDSTKKIFVPFKDNFR</sequence>
<evidence type="ECO:0000259" key="12">
    <source>
        <dbReference type="Pfam" id="PF02434"/>
    </source>
</evidence>
<keyword evidence="9" id="KW-0735">Signal-anchor</keyword>
<evidence type="ECO:0000256" key="8">
    <source>
        <dbReference type="ARBA" id="ARBA00022741"/>
    </source>
</evidence>
<evidence type="ECO:0000256" key="11">
    <source>
        <dbReference type="ARBA" id="ARBA00023136"/>
    </source>
</evidence>
<protein>
    <recommendedName>
        <fullName evidence="4">N-acetylgalactosaminide beta-1,3-galactosyltransferase</fullName>
        <ecNumber evidence="4">2.4.1.122</ecNumber>
    </recommendedName>
</protein>
<keyword evidence="6" id="KW-0808">Transferase</keyword>
<keyword evidence="8" id="KW-0547">Nucleotide-binding</keyword>
<evidence type="ECO:0000256" key="5">
    <source>
        <dbReference type="ARBA" id="ARBA00022676"/>
    </source>
</evidence>
<feature type="domain" description="Fringe-like glycosyltransferase" evidence="12">
    <location>
        <begin position="11"/>
        <end position="174"/>
    </location>
</feature>
<feature type="non-terminal residue" evidence="13">
    <location>
        <position position="266"/>
    </location>
</feature>
<comment type="subcellular location">
    <subcellularLocation>
        <location evidence="1">Membrane</location>
        <topology evidence="1">Single-pass type II membrane protein</topology>
    </subcellularLocation>
</comment>
<comment type="similarity">
    <text evidence="3">Belongs to the glycosyltransferase 31 family. Beta3-Gal-T subfamily.</text>
</comment>
<dbReference type="InterPro" id="IPR003378">
    <property type="entry name" value="Fringe-like_glycosylTrfase"/>
</dbReference>
<keyword evidence="10" id="KW-1133">Transmembrane helix</keyword>
<reference evidence="13 14" key="1">
    <citation type="submission" date="2022-12" db="EMBL/GenBank/DDBJ databases">
        <title>Chromosome-level genome of Tegillarca granosa.</title>
        <authorList>
            <person name="Kim J."/>
        </authorList>
    </citation>
    <scope>NUCLEOTIDE SEQUENCE [LARGE SCALE GENOMIC DNA]</scope>
    <source>
        <strain evidence="13">Teg-2019</strain>
        <tissue evidence="13">Adductor muscle</tissue>
    </source>
</reference>
<evidence type="ECO:0000256" key="9">
    <source>
        <dbReference type="ARBA" id="ARBA00022968"/>
    </source>
</evidence>
<evidence type="ECO:0000256" key="1">
    <source>
        <dbReference type="ARBA" id="ARBA00004606"/>
    </source>
</evidence>
<dbReference type="EMBL" id="JARBDR010000214">
    <property type="protein sequence ID" value="KAJ8318785.1"/>
    <property type="molecule type" value="Genomic_DNA"/>
</dbReference>
<evidence type="ECO:0000256" key="4">
    <source>
        <dbReference type="ARBA" id="ARBA00012557"/>
    </source>
</evidence>
<name>A0ABQ9FNE9_TEGGR</name>
<dbReference type="Gene3D" id="3.90.550.50">
    <property type="match status" value="1"/>
</dbReference>
<evidence type="ECO:0000313" key="14">
    <source>
        <dbReference type="Proteomes" id="UP001217089"/>
    </source>
</evidence>
<dbReference type="PANTHER" id="PTHR23033">
    <property type="entry name" value="BETA1,3-GALACTOSYLTRANSFERASE"/>
    <property type="match status" value="1"/>
</dbReference>
<accession>A0ABQ9FNE9</accession>
<evidence type="ECO:0000256" key="6">
    <source>
        <dbReference type="ARBA" id="ARBA00022679"/>
    </source>
</evidence>
<comment type="pathway">
    <text evidence="2">Protein modification; protein glycosylation.</text>
</comment>
<dbReference type="InterPro" id="IPR026050">
    <property type="entry name" value="C1GALT1/C1GALT1_chp1"/>
</dbReference>
<comment type="caution">
    <text evidence="13">The sequence shown here is derived from an EMBL/GenBank/DDBJ whole genome shotgun (WGS) entry which is preliminary data.</text>
</comment>
<evidence type="ECO:0000313" key="13">
    <source>
        <dbReference type="EMBL" id="KAJ8318785.1"/>
    </source>
</evidence>